<keyword evidence="3" id="KW-0560">Oxidoreductase</keyword>
<proteinExistence type="predicted"/>
<reference evidence="4" key="1">
    <citation type="submission" date="2018-03" db="EMBL/GenBank/DDBJ databases">
        <title>Gramella fulva sp. nov., isolated from a dry surface of tidal flat.</title>
        <authorList>
            <person name="Hwang S.H."/>
            <person name="Hwang W.M."/>
            <person name="Kang K."/>
            <person name="Ahn T.-Y."/>
        </authorList>
    </citation>
    <scope>NUCLEOTIDE SEQUENCE [LARGE SCALE GENOMIC DNA]</scope>
    <source>
        <strain evidence="4">SH35</strain>
    </source>
</reference>
<dbReference type="Pfam" id="PF00903">
    <property type="entry name" value="Glyoxalase"/>
    <property type="match status" value="1"/>
</dbReference>
<feature type="compositionally biased region" description="Basic and acidic residues" evidence="1">
    <location>
        <begin position="128"/>
        <end position="145"/>
    </location>
</feature>
<accession>A0A2R3Z4I3</accession>
<dbReference type="KEGG" id="grs:C7S20_07590"/>
<gene>
    <name evidence="3" type="ORF">C7S20_07590</name>
</gene>
<organism evidence="3 4">
    <name type="scientific">Christiangramia fulva</name>
    <dbReference type="NCBI Taxonomy" id="2126553"/>
    <lineage>
        <taxon>Bacteria</taxon>
        <taxon>Pseudomonadati</taxon>
        <taxon>Bacteroidota</taxon>
        <taxon>Flavobacteriia</taxon>
        <taxon>Flavobacteriales</taxon>
        <taxon>Flavobacteriaceae</taxon>
        <taxon>Christiangramia</taxon>
    </lineage>
</organism>
<dbReference type="NCBIfam" id="NF041414">
    <property type="entry name" value="ArsI_CadI_VOC"/>
    <property type="match status" value="1"/>
</dbReference>
<dbReference type="Gene3D" id="3.10.180.10">
    <property type="entry name" value="2,3-Dihydroxybiphenyl 1,2-Dioxygenase, domain 1"/>
    <property type="match status" value="1"/>
</dbReference>
<dbReference type="InterPro" id="IPR029068">
    <property type="entry name" value="Glyas_Bleomycin-R_OHBP_Dase"/>
</dbReference>
<evidence type="ECO:0000313" key="3">
    <source>
        <dbReference type="EMBL" id="AVR45144.1"/>
    </source>
</evidence>
<dbReference type="InterPro" id="IPR052393">
    <property type="entry name" value="Cadmium-induced_rsp"/>
</dbReference>
<dbReference type="OrthoDB" id="9789608at2"/>
<dbReference type="PANTHER" id="PTHR41294">
    <property type="entry name" value="CADMIUM-INDUCED PROTEIN CADI"/>
    <property type="match status" value="1"/>
</dbReference>
<keyword evidence="4" id="KW-1185">Reference proteome</keyword>
<dbReference type="SUPFAM" id="SSF54593">
    <property type="entry name" value="Glyoxalase/Bleomycin resistance protein/Dihydroxybiphenyl dioxygenase"/>
    <property type="match status" value="1"/>
</dbReference>
<dbReference type="InterPro" id="IPR004360">
    <property type="entry name" value="Glyas_Fos-R_dOase_dom"/>
</dbReference>
<dbReference type="Proteomes" id="UP000241507">
    <property type="component" value="Chromosome"/>
</dbReference>
<dbReference type="AlphaFoldDB" id="A0A2R3Z4I3"/>
<dbReference type="InterPro" id="IPR049789">
    <property type="entry name" value="ArsI/CadI-like"/>
</dbReference>
<name>A0A2R3Z4I3_9FLAO</name>
<evidence type="ECO:0000256" key="1">
    <source>
        <dbReference type="SAM" id="MobiDB-lite"/>
    </source>
</evidence>
<dbReference type="RefSeq" id="WP_107011922.1">
    <property type="nucleotide sequence ID" value="NZ_CP028136.1"/>
</dbReference>
<feature type="region of interest" description="Disordered" evidence="1">
    <location>
        <begin position="128"/>
        <end position="158"/>
    </location>
</feature>
<dbReference type="PROSITE" id="PS51819">
    <property type="entry name" value="VOC"/>
    <property type="match status" value="1"/>
</dbReference>
<protein>
    <submittedName>
        <fullName evidence="3">Glyoxalase/bleomycin resistance/dioxygenase family protein</fullName>
    </submittedName>
</protein>
<keyword evidence="3" id="KW-0223">Dioxygenase</keyword>
<dbReference type="EMBL" id="CP028136">
    <property type="protein sequence ID" value="AVR45144.1"/>
    <property type="molecule type" value="Genomic_DNA"/>
</dbReference>
<evidence type="ECO:0000313" key="4">
    <source>
        <dbReference type="Proteomes" id="UP000241507"/>
    </source>
</evidence>
<dbReference type="PANTHER" id="PTHR41294:SF1">
    <property type="entry name" value="CADMIUM-INDUCED PROTEIN CADI"/>
    <property type="match status" value="1"/>
</dbReference>
<feature type="domain" description="VOC" evidence="2">
    <location>
        <begin position="2"/>
        <end position="116"/>
    </location>
</feature>
<evidence type="ECO:0000259" key="2">
    <source>
        <dbReference type="PROSITE" id="PS51819"/>
    </source>
</evidence>
<sequence length="158" mass="17721">MKTFHVHIKVKDLEENIAFYSALFGTEPSVVKSDYAKWMLNDPKVNFAISQNENDNGIEHLGIQTGSREELQEVYGNLEKAKGVIFEEGECSCCYAKSEKSWIKDPQGVEWEAFYTFGETTVYGEGRNAKQVEEESEEPKREASVKAETTCDGSCAVG</sequence>
<dbReference type="InterPro" id="IPR037523">
    <property type="entry name" value="VOC_core"/>
</dbReference>
<dbReference type="GO" id="GO:0046686">
    <property type="term" value="P:response to cadmium ion"/>
    <property type="evidence" value="ECO:0007669"/>
    <property type="project" value="TreeGrafter"/>
</dbReference>
<dbReference type="GO" id="GO:0051213">
    <property type="term" value="F:dioxygenase activity"/>
    <property type="evidence" value="ECO:0007669"/>
    <property type="project" value="UniProtKB-KW"/>
</dbReference>